<evidence type="ECO:0000256" key="13">
    <source>
        <dbReference type="ARBA" id="ARBA00048798"/>
    </source>
</evidence>
<protein>
    <recommendedName>
        <fullName evidence="17">Branched-chain-amino-acid aminotransferase</fullName>
        <shortName evidence="17">BCAT</shortName>
        <ecNumber evidence="17">2.6.1.42</ecNumber>
    </recommendedName>
</protein>
<evidence type="ECO:0000256" key="1">
    <source>
        <dbReference type="ARBA" id="ARBA00001933"/>
    </source>
</evidence>
<evidence type="ECO:0000256" key="15">
    <source>
        <dbReference type="RuleBase" id="RU004106"/>
    </source>
</evidence>
<evidence type="ECO:0000256" key="5">
    <source>
        <dbReference type="ARBA" id="ARBA00005072"/>
    </source>
</evidence>
<evidence type="ECO:0000256" key="14">
    <source>
        <dbReference type="ARBA" id="ARBA00049229"/>
    </source>
</evidence>
<comment type="catalytic activity">
    <reaction evidence="13 17">
        <text>L-isoleucine + 2-oxoglutarate = (S)-3-methyl-2-oxopentanoate + L-glutamate</text>
        <dbReference type="Rhea" id="RHEA:24801"/>
        <dbReference type="ChEBI" id="CHEBI:16810"/>
        <dbReference type="ChEBI" id="CHEBI:29985"/>
        <dbReference type="ChEBI" id="CHEBI:35146"/>
        <dbReference type="ChEBI" id="CHEBI:58045"/>
        <dbReference type="EC" id="2.6.1.42"/>
    </reaction>
</comment>
<gene>
    <name evidence="17" type="primary">ilvE</name>
    <name evidence="18" type="ORF">GWK41_04660</name>
</gene>
<dbReference type="PANTHER" id="PTHR42743">
    <property type="entry name" value="AMINO-ACID AMINOTRANSFERASE"/>
    <property type="match status" value="1"/>
</dbReference>
<sequence length="302" mass="34425">MEYVYFEGKIVPEEQAKISIKTNSLHYGTAIFEGIRAYYDRETDTMWGLFFKEHYERLFQNMKVLNMKIDETIDDLIQITKDLIKINNIKSDIYIRPLVYFADLKISPKLIDYTAKITIYTYPLGDYIDINNGIKAIVSSWTRLNDNMIPPRLKVAGAYVNSAFSKTEAILAGADEAIVLNKNGYVSEGSAENIFIVRNGRLITPPVSDDILEGITRNAIITIAKDLGYEVQERHISRTELYVADEVFFCGTGAQVSPVVEIDHRKIGDGKPGKITKEIQAVYFDAVRGRIEKYRDWVIPIE</sequence>
<dbReference type="PANTHER" id="PTHR42743:SF4">
    <property type="entry name" value="BRANCHED-CHAIN-AMINO-ACID AMINOTRANSFERASE-RELATED"/>
    <property type="match status" value="1"/>
</dbReference>
<dbReference type="InterPro" id="IPR036038">
    <property type="entry name" value="Aminotransferase-like"/>
</dbReference>
<dbReference type="Proteomes" id="UP000772812">
    <property type="component" value="Unassembled WGS sequence"/>
</dbReference>
<dbReference type="Pfam" id="PF01063">
    <property type="entry name" value="Aminotran_4"/>
    <property type="match status" value="1"/>
</dbReference>
<evidence type="ECO:0000313" key="18">
    <source>
        <dbReference type="EMBL" id="MBK3332358.1"/>
    </source>
</evidence>
<comment type="pathway">
    <text evidence="4 17">Amino-acid biosynthesis; L-valine biosynthesis; L-valine from pyruvate: step 4/4.</text>
</comment>
<dbReference type="InterPro" id="IPR043132">
    <property type="entry name" value="BCAT-like_C"/>
</dbReference>
<dbReference type="InterPro" id="IPR005785">
    <property type="entry name" value="B_amino_transI"/>
</dbReference>
<organism evidence="18 19">
    <name type="scientific">Persephonella atlantica</name>
    <dbReference type="NCBI Taxonomy" id="2699429"/>
    <lineage>
        <taxon>Bacteria</taxon>
        <taxon>Pseudomonadati</taxon>
        <taxon>Aquificota</taxon>
        <taxon>Aquificia</taxon>
        <taxon>Aquificales</taxon>
        <taxon>Hydrogenothermaceae</taxon>
        <taxon>Persephonella</taxon>
    </lineage>
</organism>
<comment type="catalytic activity">
    <reaction evidence="14 17">
        <text>L-leucine + 2-oxoglutarate = 4-methyl-2-oxopentanoate + L-glutamate</text>
        <dbReference type="Rhea" id="RHEA:18321"/>
        <dbReference type="ChEBI" id="CHEBI:16810"/>
        <dbReference type="ChEBI" id="CHEBI:17865"/>
        <dbReference type="ChEBI" id="CHEBI:29985"/>
        <dbReference type="ChEBI" id="CHEBI:57427"/>
        <dbReference type="EC" id="2.6.1.42"/>
    </reaction>
</comment>
<evidence type="ECO:0000256" key="8">
    <source>
        <dbReference type="ARBA" id="ARBA00022605"/>
    </source>
</evidence>
<dbReference type="InterPro" id="IPR043131">
    <property type="entry name" value="BCAT-like_N"/>
</dbReference>
<keyword evidence="11 17" id="KW-0100">Branched-chain amino acid biosynthesis</keyword>
<evidence type="ECO:0000256" key="2">
    <source>
        <dbReference type="ARBA" id="ARBA00003109"/>
    </source>
</evidence>
<keyword evidence="8 17" id="KW-0028">Amino-acid biosynthesis</keyword>
<dbReference type="RefSeq" id="WP_200673736.1">
    <property type="nucleotide sequence ID" value="NZ_JAACYA010000001.1"/>
</dbReference>
<comment type="function">
    <text evidence="2 17">Acts on leucine, isoleucine and valine.</text>
</comment>
<proteinExistence type="inferred from homology"/>
<comment type="pathway">
    <text evidence="5 17">Amino-acid biosynthesis; L-leucine biosynthesis; L-leucine from 3-methyl-2-oxobutanoate: step 4/4.</text>
</comment>
<comment type="pathway">
    <text evidence="3 17">Amino-acid biosynthesis; L-isoleucine biosynthesis; L-isoleucine from 2-oxobutanoate: step 4/4.</text>
</comment>
<evidence type="ECO:0000256" key="9">
    <source>
        <dbReference type="ARBA" id="ARBA00022679"/>
    </source>
</evidence>
<keyword evidence="9 17" id="KW-0808">Transferase</keyword>
<comment type="catalytic activity">
    <reaction evidence="12 17">
        <text>L-valine + 2-oxoglutarate = 3-methyl-2-oxobutanoate + L-glutamate</text>
        <dbReference type="Rhea" id="RHEA:24813"/>
        <dbReference type="ChEBI" id="CHEBI:11851"/>
        <dbReference type="ChEBI" id="CHEBI:16810"/>
        <dbReference type="ChEBI" id="CHEBI:29985"/>
        <dbReference type="ChEBI" id="CHEBI:57762"/>
        <dbReference type="EC" id="2.6.1.42"/>
    </reaction>
</comment>
<dbReference type="CDD" id="cd01557">
    <property type="entry name" value="BCAT_beta_family"/>
    <property type="match status" value="1"/>
</dbReference>
<comment type="similarity">
    <text evidence="6 15">Belongs to the class-IV pyridoxal-phosphate-dependent aminotransferase family.</text>
</comment>
<dbReference type="Gene3D" id="3.30.470.10">
    <property type="match status" value="1"/>
</dbReference>
<comment type="caution">
    <text evidence="18">The sequence shown here is derived from an EMBL/GenBank/DDBJ whole genome shotgun (WGS) entry which is preliminary data.</text>
</comment>
<comment type="cofactor">
    <cofactor evidence="1 16">
        <name>pyridoxal 5'-phosphate</name>
        <dbReference type="ChEBI" id="CHEBI:597326"/>
    </cofactor>
</comment>
<reference evidence="18 19" key="1">
    <citation type="journal article" date="2021" name="Syst. Appl. Microbiol.">
        <title>Persephonella atlantica sp. nov.: How to adapt to physico-chemical gradients in high temperature hydrothermal habitats.</title>
        <authorList>
            <person name="Francois D.X."/>
            <person name="Godfroy A."/>
            <person name="Mathien C."/>
            <person name="Aube J."/>
            <person name="Cathalot C."/>
            <person name="Lesongeur F."/>
            <person name="L'Haridon S."/>
            <person name="Philippon X."/>
            <person name="Roussel E.G."/>
        </authorList>
    </citation>
    <scope>NUCLEOTIDE SEQUENCE [LARGE SCALE GENOMIC DNA]</scope>
    <source>
        <strain evidence="18 19">MO1340</strain>
    </source>
</reference>
<keyword evidence="10 16" id="KW-0663">Pyridoxal phosphate</keyword>
<dbReference type="EMBL" id="JAACYA010000001">
    <property type="protein sequence ID" value="MBK3332358.1"/>
    <property type="molecule type" value="Genomic_DNA"/>
</dbReference>
<dbReference type="NCBIfam" id="TIGR01122">
    <property type="entry name" value="ilvE_I"/>
    <property type="match status" value="1"/>
</dbReference>
<dbReference type="GO" id="GO:0004084">
    <property type="term" value="F:branched-chain-amino-acid transaminase activity"/>
    <property type="evidence" value="ECO:0007669"/>
    <property type="project" value="UniProtKB-EC"/>
</dbReference>
<evidence type="ECO:0000313" key="19">
    <source>
        <dbReference type="Proteomes" id="UP000772812"/>
    </source>
</evidence>
<evidence type="ECO:0000256" key="6">
    <source>
        <dbReference type="ARBA" id="ARBA00009320"/>
    </source>
</evidence>
<evidence type="ECO:0000256" key="16">
    <source>
        <dbReference type="RuleBase" id="RU004516"/>
    </source>
</evidence>
<accession>A0ABS1GHE1</accession>
<evidence type="ECO:0000256" key="11">
    <source>
        <dbReference type="ARBA" id="ARBA00023304"/>
    </source>
</evidence>
<keyword evidence="7 17" id="KW-0032">Aminotransferase</keyword>
<dbReference type="Gene3D" id="3.20.10.10">
    <property type="entry name" value="D-amino Acid Aminotransferase, subunit A, domain 2"/>
    <property type="match status" value="1"/>
</dbReference>
<dbReference type="InterPro" id="IPR050571">
    <property type="entry name" value="Class-IV_PLP-Dep_Aminotrnsfr"/>
</dbReference>
<dbReference type="InterPro" id="IPR001544">
    <property type="entry name" value="Aminotrans_IV"/>
</dbReference>
<keyword evidence="19" id="KW-1185">Reference proteome</keyword>
<dbReference type="EC" id="2.6.1.42" evidence="17"/>
<dbReference type="PROSITE" id="PS00770">
    <property type="entry name" value="AA_TRANSFER_CLASS_4"/>
    <property type="match status" value="1"/>
</dbReference>
<dbReference type="SUPFAM" id="SSF56752">
    <property type="entry name" value="D-aminoacid aminotransferase-like PLP-dependent enzymes"/>
    <property type="match status" value="1"/>
</dbReference>
<name>A0ABS1GHE1_9AQUI</name>
<evidence type="ECO:0000256" key="3">
    <source>
        <dbReference type="ARBA" id="ARBA00004824"/>
    </source>
</evidence>
<evidence type="ECO:0000256" key="12">
    <source>
        <dbReference type="ARBA" id="ARBA00048212"/>
    </source>
</evidence>
<evidence type="ECO:0000256" key="7">
    <source>
        <dbReference type="ARBA" id="ARBA00022576"/>
    </source>
</evidence>
<evidence type="ECO:0000256" key="17">
    <source>
        <dbReference type="RuleBase" id="RU364094"/>
    </source>
</evidence>
<dbReference type="InterPro" id="IPR033939">
    <property type="entry name" value="BCAT_family"/>
</dbReference>
<dbReference type="NCBIfam" id="NF005146">
    <property type="entry name" value="PRK06606.1"/>
    <property type="match status" value="1"/>
</dbReference>
<evidence type="ECO:0000256" key="10">
    <source>
        <dbReference type="ARBA" id="ARBA00022898"/>
    </source>
</evidence>
<evidence type="ECO:0000256" key="4">
    <source>
        <dbReference type="ARBA" id="ARBA00004931"/>
    </source>
</evidence>
<dbReference type="InterPro" id="IPR018300">
    <property type="entry name" value="Aminotrans_IV_CS"/>
</dbReference>